<dbReference type="SUPFAM" id="SSF52540">
    <property type="entry name" value="P-loop containing nucleoside triphosphate hydrolases"/>
    <property type="match status" value="1"/>
</dbReference>
<dbReference type="Gene3D" id="1.25.40.10">
    <property type="entry name" value="Tetratricopeptide repeat domain"/>
    <property type="match status" value="2"/>
</dbReference>
<dbReference type="AlphaFoldDB" id="A0A4R2JDQ8"/>
<organism evidence="4 5">
    <name type="scientific">Actinocrispum wychmicini</name>
    <dbReference type="NCBI Taxonomy" id="1213861"/>
    <lineage>
        <taxon>Bacteria</taxon>
        <taxon>Bacillati</taxon>
        <taxon>Actinomycetota</taxon>
        <taxon>Actinomycetes</taxon>
        <taxon>Pseudonocardiales</taxon>
        <taxon>Pseudonocardiaceae</taxon>
        <taxon>Actinocrispum</taxon>
    </lineage>
</organism>
<name>A0A4R2JDQ8_9PSEU</name>
<dbReference type="GO" id="GO:0005524">
    <property type="term" value="F:ATP binding"/>
    <property type="evidence" value="ECO:0007669"/>
    <property type="project" value="UniProtKB-KW"/>
</dbReference>
<dbReference type="Pfam" id="PF13191">
    <property type="entry name" value="AAA_16"/>
    <property type="match status" value="1"/>
</dbReference>
<dbReference type="GO" id="GO:0003677">
    <property type="term" value="F:DNA binding"/>
    <property type="evidence" value="ECO:0007669"/>
    <property type="project" value="InterPro"/>
</dbReference>
<keyword evidence="1" id="KW-0547">Nucleotide-binding</keyword>
<dbReference type="Proteomes" id="UP000295680">
    <property type="component" value="Unassembled WGS sequence"/>
</dbReference>
<evidence type="ECO:0000256" key="1">
    <source>
        <dbReference type="ARBA" id="ARBA00022741"/>
    </source>
</evidence>
<dbReference type="SUPFAM" id="SSF46894">
    <property type="entry name" value="C-terminal effector domain of the bipartite response regulators"/>
    <property type="match status" value="1"/>
</dbReference>
<evidence type="ECO:0000313" key="4">
    <source>
        <dbReference type="EMBL" id="TCO54339.1"/>
    </source>
</evidence>
<dbReference type="InterPro" id="IPR036388">
    <property type="entry name" value="WH-like_DNA-bd_sf"/>
</dbReference>
<dbReference type="PROSITE" id="PS00622">
    <property type="entry name" value="HTH_LUXR_1"/>
    <property type="match status" value="1"/>
</dbReference>
<dbReference type="PANTHER" id="PTHR16305:SF35">
    <property type="entry name" value="TRANSCRIPTIONAL ACTIVATOR DOMAIN"/>
    <property type="match status" value="1"/>
</dbReference>
<dbReference type="RefSeq" id="WP_165960832.1">
    <property type="nucleotide sequence ID" value="NZ_SLWS01000009.1"/>
</dbReference>
<keyword evidence="2" id="KW-0067">ATP-binding</keyword>
<evidence type="ECO:0000256" key="2">
    <source>
        <dbReference type="ARBA" id="ARBA00022840"/>
    </source>
</evidence>
<evidence type="ECO:0000313" key="5">
    <source>
        <dbReference type="Proteomes" id="UP000295680"/>
    </source>
</evidence>
<dbReference type="GO" id="GO:0004016">
    <property type="term" value="F:adenylate cyclase activity"/>
    <property type="evidence" value="ECO:0007669"/>
    <property type="project" value="TreeGrafter"/>
</dbReference>
<dbReference type="GO" id="GO:0005737">
    <property type="term" value="C:cytoplasm"/>
    <property type="evidence" value="ECO:0007669"/>
    <property type="project" value="TreeGrafter"/>
</dbReference>
<protein>
    <submittedName>
        <fullName evidence="4">Regulatory LuxR family protein</fullName>
    </submittedName>
</protein>
<dbReference type="Gene3D" id="3.40.50.300">
    <property type="entry name" value="P-loop containing nucleotide triphosphate hydrolases"/>
    <property type="match status" value="1"/>
</dbReference>
<dbReference type="InterPro" id="IPR016032">
    <property type="entry name" value="Sig_transdc_resp-reg_C-effctor"/>
</dbReference>
<dbReference type="InterPro" id="IPR011990">
    <property type="entry name" value="TPR-like_helical_dom_sf"/>
</dbReference>
<dbReference type="SMART" id="SM00421">
    <property type="entry name" value="HTH_LUXR"/>
    <property type="match status" value="1"/>
</dbReference>
<dbReference type="Gene3D" id="1.10.10.10">
    <property type="entry name" value="Winged helix-like DNA-binding domain superfamily/Winged helix DNA-binding domain"/>
    <property type="match status" value="1"/>
</dbReference>
<evidence type="ECO:0000259" key="3">
    <source>
        <dbReference type="PROSITE" id="PS50043"/>
    </source>
</evidence>
<dbReference type="PRINTS" id="PR00038">
    <property type="entry name" value="HTHLUXR"/>
</dbReference>
<dbReference type="InterPro" id="IPR027417">
    <property type="entry name" value="P-loop_NTPase"/>
</dbReference>
<dbReference type="CDD" id="cd06170">
    <property type="entry name" value="LuxR_C_like"/>
    <property type="match status" value="1"/>
</dbReference>
<dbReference type="EMBL" id="SLWS01000009">
    <property type="protein sequence ID" value="TCO54339.1"/>
    <property type="molecule type" value="Genomic_DNA"/>
</dbReference>
<gene>
    <name evidence="4" type="ORF">EV192_109320</name>
</gene>
<comment type="caution">
    <text evidence="4">The sequence shown here is derived from an EMBL/GenBank/DDBJ whole genome shotgun (WGS) entry which is preliminary data.</text>
</comment>
<feature type="domain" description="HTH luxR-type" evidence="3">
    <location>
        <begin position="846"/>
        <end position="911"/>
    </location>
</feature>
<proteinExistence type="predicted"/>
<dbReference type="SUPFAM" id="SSF48452">
    <property type="entry name" value="TPR-like"/>
    <property type="match status" value="2"/>
</dbReference>
<dbReference type="GO" id="GO:0006355">
    <property type="term" value="P:regulation of DNA-templated transcription"/>
    <property type="evidence" value="ECO:0007669"/>
    <property type="project" value="InterPro"/>
</dbReference>
<dbReference type="PANTHER" id="PTHR16305">
    <property type="entry name" value="TESTICULAR SOLUBLE ADENYLYL CYCLASE"/>
    <property type="match status" value="1"/>
</dbReference>
<dbReference type="Pfam" id="PF00196">
    <property type="entry name" value="GerE"/>
    <property type="match status" value="1"/>
</dbReference>
<dbReference type="InterPro" id="IPR000792">
    <property type="entry name" value="Tscrpt_reg_LuxR_C"/>
</dbReference>
<dbReference type="PROSITE" id="PS50043">
    <property type="entry name" value="HTH_LUXR_2"/>
    <property type="match status" value="1"/>
</dbReference>
<accession>A0A4R2JDQ8</accession>
<reference evidence="4 5" key="1">
    <citation type="submission" date="2019-03" db="EMBL/GenBank/DDBJ databases">
        <title>Genomic Encyclopedia of Type Strains, Phase IV (KMG-IV): sequencing the most valuable type-strain genomes for metagenomic binning, comparative biology and taxonomic classification.</title>
        <authorList>
            <person name="Goeker M."/>
        </authorList>
    </citation>
    <scope>NUCLEOTIDE SEQUENCE [LARGE SCALE GENOMIC DNA]</scope>
    <source>
        <strain evidence="4 5">DSM 45934</strain>
    </source>
</reference>
<dbReference type="InterPro" id="IPR041664">
    <property type="entry name" value="AAA_16"/>
</dbReference>
<keyword evidence="5" id="KW-1185">Reference proteome</keyword>
<sequence>MEPRLTGRDSEKATLAGIVDQAERGVSQLVLLSGQPGIGKTRLAGHALRTAAERGFTLLVGQADPLQAGLAYAPMVAALRGKLDEELVAGLDDLGRLLPDPRLPQPRSGGDPAANRSTMFEAVVRLLCRMAERAPVLMFVDDLHWADPGTIELIHHLGDGMAGDRLVVLGASRTPPPESRLADLAALVRRHDNGTELALGPLSEADVRSLAQDVLGAQPPPAMLRELAARTKGVPLFVMALARHTGHGPLPTIVRDVVMGRLEALSEAERDLVDLIAVAGSYATVDVLRTATRGDIEAELQALQRDGHVEAHLSDNEVAYRVAHPLYAEVAYADLTEIERRRLHATLARTIDASAPDNIMAIAPHYRDAGDYVDPQRAIDVLATAGERALNLYAATEAVDYLARALSRARTDRPALVPDLLNSLGLAYQGAGMLDAATKIWQERLANEPDLDRQISLRLHLAIVESERGNLDHADAHVTALLGHAGEHDIQSLGLRMVIAARRGDLPRAFTLFKDISETYGDSPRPPARAMALYARGALAAVGLKFDEAHRLMTEAAAIADDFVEDNVFLKHQPRRILAGLCVLMGDIPGAIDCVTKGMAVTSNFALPSGTYAMGMVRTTSRYFAGDLLGSLRDLDAYIASSSTIGLDRNTARMLAHRAFLLAELGRIDEAAASLDQARRWLHLLRDGREYDWEIATTMIAVHSGHPEEAPPLDALAFTFRDPIINCMRVLVAAQAANAANDHAAATHIMEHLRKIGRTAPLLDALADRQEGLLTSSSDLLRNAARRLDGMGAPLLSAQAALEAAELDPDQDAITDCLTRFQNAGATPWLERTRSLARKHKIGVAIDRTTGHLTRREQEIVHLVGTGLSNADIATRLFLSERTVESHLRNSYRKLGITSRLRLAQWAAAND</sequence>